<comment type="similarity">
    <text evidence="1">Belongs to the protein-tyrosine phosphatase family. Non-receptor class dual specificity subfamily.</text>
</comment>
<feature type="compositionally biased region" description="Basic residues" evidence="7">
    <location>
        <begin position="412"/>
        <end position="422"/>
    </location>
</feature>
<dbReference type="GO" id="GO:1990904">
    <property type="term" value="C:ribonucleoprotein complex"/>
    <property type="evidence" value="ECO:0007669"/>
    <property type="project" value="UniProtKB-KW"/>
</dbReference>
<dbReference type="SMART" id="SM00195">
    <property type="entry name" value="DSPc"/>
    <property type="match status" value="1"/>
</dbReference>
<dbReference type="InterPro" id="IPR000387">
    <property type="entry name" value="Tyr_Pase_dom"/>
</dbReference>
<feature type="region of interest" description="Disordered" evidence="7">
    <location>
        <begin position="338"/>
        <end position="422"/>
    </location>
</feature>
<dbReference type="Pfam" id="PF04758">
    <property type="entry name" value="Ribosomal_S30"/>
    <property type="match status" value="1"/>
</dbReference>
<dbReference type="GO" id="GO:0003735">
    <property type="term" value="F:structural constituent of ribosome"/>
    <property type="evidence" value="ECO:0007669"/>
    <property type="project" value="InterPro"/>
</dbReference>
<dbReference type="OrthoDB" id="10252009at2759"/>
<dbReference type="SUPFAM" id="SSF52799">
    <property type="entry name" value="(Phosphotyrosine protein) phosphatases II"/>
    <property type="match status" value="1"/>
</dbReference>
<keyword evidence="6" id="KW-0687">Ribonucleoprotein</keyword>
<keyword evidence="3" id="KW-0378">Hydrolase</keyword>
<feature type="compositionally biased region" description="Acidic residues" evidence="7">
    <location>
        <begin position="265"/>
        <end position="278"/>
    </location>
</feature>
<comment type="caution">
    <text evidence="10">The sequence shown here is derived from an EMBL/GenBank/DDBJ whole genome shotgun (WGS) entry which is preliminary data.</text>
</comment>
<evidence type="ECO:0000259" key="9">
    <source>
        <dbReference type="PROSITE" id="PS50056"/>
    </source>
</evidence>
<keyword evidence="4" id="KW-0904">Protein phosphatase</keyword>
<evidence type="ECO:0000313" key="11">
    <source>
        <dbReference type="Proteomes" id="UP000541610"/>
    </source>
</evidence>
<dbReference type="InterPro" id="IPR020422">
    <property type="entry name" value="TYR_PHOSPHATASE_DUAL_dom"/>
</dbReference>
<dbReference type="InterPro" id="IPR006846">
    <property type="entry name" value="Ribosomal_eS30"/>
</dbReference>
<keyword evidence="5" id="KW-0689">Ribosomal protein</keyword>
<gene>
    <name evidence="10" type="ORF">FOZ60_007226</name>
</gene>
<dbReference type="EC" id="3.1.3.48" evidence="2"/>
<dbReference type="AlphaFoldDB" id="A0A7J6PES3"/>
<dbReference type="PROSITE" id="PS50054">
    <property type="entry name" value="TYR_PHOSPHATASE_DUAL"/>
    <property type="match status" value="1"/>
</dbReference>
<dbReference type="PROSITE" id="PS50056">
    <property type="entry name" value="TYR_PHOSPHATASE_2"/>
    <property type="match status" value="1"/>
</dbReference>
<dbReference type="Gene3D" id="3.90.190.10">
    <property type="entry name" value="Protein tyrosine phosphatase superfamily"/>
    <property type="match status" value="1"/>
</dbReference>
<dbReference type="Proteomes" id="UP000541610">
    <property type="component" value="Unassembled WGS sequence"/>
</dbReference>
<reference evidence="10 11" key="1">
    <citation type="submission" date="2020-04" db="EMBL/GenBank/DDBJ databases">
        <title>Perkinsus olseni comparative genomics.</title>
        <authorList>
            <person name="Bogema D.R."/>
        </authorList>
    </citation>
    <scope>NUCLEOTIDE SEQUENCE [LARGE SCALE GENOMIC DNA]</scope>
    <source>
        <strain evidence="10">00978-12</strain>
    </source>
</reference>
<evidence type="ECO:0000256" key="4">
    <source>
        <dbReference type="ARBA" id="ARBA00022912"/>
    </source>
</evidence>
<dbReference type="GO" id="GO:0033550">
    <property type="term" value="F:MAP kinase tyrosine phosphatase activity"/>
    <property type="evidence" value="ECO:0007669"/>
    <property type="project" value="TreeGrafter"/>
</dbReference>
<dbReference type="PANTHER" id="PTHR10159:SF519">
    <property type="entry name" value="DUAL SPECIFICITY PROTEIN PHOSPHATASE MPK3"/>
    <property type="match status" value="1"/>
</dbReference>
<feature type="domain" description="Tyrosine specific protein phosphatases" evidence="9">
    <location>
        <begin position="513"/>
        <end position="581"/>
    </location>
</feature>
<feature type="domain" description="Tyrosine-protein phosphatase" evidence="8">
    <location>
        <begin position="437"/>
        <end position="602"/>
    </location>
</feature>
<dbReference type="PANTHER" id="PTHR10159">
    <property type="entry name" value="DUAL SPECIFICITY PROTEIN PHOSPHATASE"/>
    <property type="match status" value="1"/>
</dbReference>
<dbReference type="GO" id="GO:0017017">
    <property type="term" value="F:MAP kinase tyrosine/serine/threonine phosphatase activity"/>
    <property type="evidence" value="ECO:0007669"/>
    <property type="project" value="TreeGrafter"/>
</dbReference>
<evidence type="ECO:0000259" key="8">
    <source>
        <dbReference type="PROSITE" id="PS50054"/>
    </source>
</evidence>
<dbReference type="InterPro" id="IPR029021">
    <property type="entry name" value="Prot-tyrosine_phosphatase-like"/>
</dbReference>
<evidence type="ECO:0000256" key="7">
    <source>
        <dbReference type="SAM" id="MobiDB-lite"/>
    </source>
</evidence>
<protein>
    <recommendedName>
        <fullName evidence="2">protein-tyrosine-phosphatase</fullName>
        <ecNumber evidence="2">3.1.3.48</ecNumber>
    </recommendedName>
</protein>
<name>A0A7J6PES3_PEROL</name>
<evidence type="ECO:0000256" key="6">
    <source>
        <dbReference type="ARBA" id="ARBA00023274"/>
    </source>
</evidence>
<dbReference type="GO" id="GO:0005840">
    <property type="term" value="C:ribosome"/>
    <property type="evidence" value="ECO:0007669"/>
    <property type="project" value="UniProtKB-KW"/>
</dbReference>
<dbReference type="GO" id="GO:0008330">
    <property type="term" value="F:protein tyrosine/threonine phosphatase activity"/>
    <property type="evidence" value="ECO:0007669"/>
    <property type="project" value="TreeGrafter"/>
</dbReference>
<evidence type="ECO:0000256" key="2">
    <source>
        <dbReference type="ARBA" id="ARBA00013064"/>
    </source>
</evidence>
<accession>A0A7J6PES3</accession>
<dbReference type="PROSITE" id="PS00383">
    <property type="entry name" value="TYR_PHOSPHATASE_1"/>
    <property type="match status" value="1"/>
</dbReference>
<dbReference type="Pfam" id="PF00782">
    <property type="entry name" value="DSPc"/>
    <property type="match status" value="1"/>
</dbReference>
<dbReference type="CDD" id="cd14498">
    <property type="entry name" value="DSP"/>
    <property type="match status" value="1"/>
</dbReference>
<evidence type="ECO:0000256" key="5">
    <source>
        <dbReference type="ARBA" id="ARBA00022980"/>
    </source>
</evidence>
<feature type="compositionally biased region" description="Low complexity" evidence="7">
    <location>
        <begin position="350"/>
        <end position="372"/>
    </location>
</feature>
<dbReference type="InterPro" id="IPR016130">
    <property type="entry name" value="Tyr_Pase_AS"/>
</dbReference>
<dbReference type="GO" id="GO:0043409">
    <property type="term" value="P:negative regulation of MAPK cascade"/>
    <property type="evidence" value="ECO:0007669"/>
    <property type="project" value="TreeGrafter"/>
</dbReference>
<proteinExistence type="inferred from homology"/>
<sequence length="668" mass="73740">MGKVHGSLARAGKVKNQTPKVPKQEKKKAITGRARKRMQYNRRFSAKVTGGPKRGPNSNQKVLAAVITTIATFRCLVVQRSTVTWPKGEPLLWGSLIITICYHHTMRGIYGIKHSRTSEGRGQAWRLRMNTSPAEGGGKRRSRSGSGVMLSSCPAEVLAAEIMPTPGIEPATTSSIHSEPPVALVSGDSPYQMMVDGLSSSSSIPPATVAPAAPLVAFKPFIGDASAESSPTQPATDFVGLHGAVRGHSDASAGSSGKEGFNLVEESDEDGSDAEDEVNLPPDAVQTVVGGVAQLGASQPSGIDALARLQMSMMNQHRKKKEKGRIYSHRTILERLNLLEESDDDDDGGLESANISSSSPSPDMSTSSAESSSAEDHRLRRSNMIATMEVASSSMVHTTELDTPRADLKERGNRRKRRRAERHSLARLRIRPPLDPQETAHEIFPRIFLGGHIVARNRELLRKYNITSVVCCCTITEYPEDIFFTADGIDYYRVDVEDMSCEPIDWFWDEAHEHIDKTLRPYMEQDTSPSSSPSSLASSSGCVLIHCRSGVSRSASTLLSYLVKRRGLSLYHALTHVRHCRNIRPNCGFFEKLQELEISLRADGKSTVDRKMYFSWYNNCRDVARDEGQLEEHSSADDAIDNTYSRQIDWNSEPPMVDMYAREEGWDY</sequence>
<feature type="region of interest" description="Disordered" evidence="7">
    <location>
        <begin position="249"/>
        <end position="279"/>
    </location>
</feature>
<dbReference type="EMBL" id="JABANP010000029">
    <property type="protein sequence ID" value="KAF4694713.1"/>
    <property type="molecule type" value="Genomic_DNA"/>
</dbReference>
<evidence type="ECO:0000256" key="1">
    <source>
        <dbReference type="ARBA" id="ARBA00008601"/>
    </source>
</evidence>
<feature type="compositionally biased region" description="Acidic residues" evidence="7">
    <location>
        <begin position="340"/>
        <end position="349"/>
    </location>
</feature>
<dbReference type="GO" id="GO:0006412">
    <property type="term" value="P:translation"/>
    <property type="evidence" value="ECO:0007669"/>
    <property type="project" value="InterPro"/>
</dbReference>
<organism evidence="10 11">
    <name type="scientific">Perkinsus olseni</name>
    <name type="common">Perkinsus atlanticus</name>
    <dbReference type="NCBI Taxonomy" id="32597"/>
    <lineage>
        <taxon>Eukaryota</taxon>
        <taxon>Sar</taxon>
        <taxon>Alveolata</taxon>
        <taxon>Perkinsozoa</taxon>
        <taxon>Perkinsea</taxon>
        <taxon>Perkinsida</taxon>
        <taxon>Perkinsidae</taxon>
        <taxon>Perkinsus</taxon>
    </lineage>
</organism>
<feature type="region of interest" description="Disordered" evidence="7">
    <location>
        <begin position="1"/>
        <end position="34"/>
    </location>
</feature>
<dbReference type="GO" id="GO:0005737">
    <property type="term" value="C:cytoplasm"/>
    <property type="evidence" value="ECO:0007669"/>
    <property type="project" value="TreeGrafter"/>
</dbReference>
<feature type="compositionally biased region" description="Basic and acidic residues" evidence="7">
    <location>
        <begin position="399"/>
        <end position="411"/>
    </location>
</feature>
<dbReference type="InterPro" id="IPR000340">
    <property type="entry name" value="Dual-sp_phosphatase_cat-dom"/>
</dbReference>
<evidence type="ECO:0000313" key="10">
    <source>
        <dbReference type="EMBL" id="KAF4694713.1"/>
    </source>
</evidence>
<evidence type="ECO:0000256" key="3">
    <source>
        <dbReference type="ARBA" id="ARBA00022801"/>
    </source>
</evidence>